<accession>A0A4Y9XJU2</accession>
<evidence type="ECO:0000313" key="1">
    <source>
        <dbReference type="EMBL" id="TFY50215.1"/>
    </source>
</evidence>
<proteinExistence type="predicted"/>
<organism evidence="1 2">
    <name type="scientific">Dentipellis fragilis</name>
    <dbReference type="NCBI Taxonomy" id="205917"/>
    <lineage>
        <taxon>Eukaryota</taxon>
        <taxon>Fungi</taxon>
        <taxon>Dikarya</taxon>
        <taxon>Basidiomycota</taxon>
        <taxon>Agaricomycotina</taxon>
        <taxon>Agaricomycetes</taxon>
        <taxon>Russulales</taxon>
        <taxon>Hericiaceae</taxon>
        <taxon>Dentipellis</taxon>
    </lineage>
</organism>
<evidence type="ECO:0000313" key="2">
    <source>
        <dbReference type="Proteomes" id="UP000298327"/>
    </source>
</evidence>
<dbReference type="OrthoDB" id="2884925at2759"/>
<dbReference type="AlphaFoldDB" id="A0A4Y9XJU2"/>
<dbReference type="EMBL" id="SEOQ01001941">
    <property type="protein sequence ID" value="TFY50215.1"/>
    <property type="molecule type" value="Genomic_DNA"/>
</dbReference>
<comment type="caution">
    <text evidence="1">The sequence shown here is derived from an EMBL/GenBank/DDBJ whole genome shotgun (WGS) entry which is preliminary data.</text>
</comment>
<sequence length="252" mass="27993">MPRLRANPPSKAANPYHHLRAVNRIPALHIGPTKYLVLMPAAYPLPMTSCRTSETLLHDRLKLVHGDTSINRPPERKSQQDHKLRIHRSLSYGGHSQAHETPVEIKDAYVNNGVVCTIPSRPWTFQLSADALSLEINKDFRISLILMLRPYSLSKMTRPNSDASDGQAILVPSIEADRLRLHDELAQMAKSANVIQAFINALSLLSRLPSEILGVIFRCLAALQQSTDSSGSFFLPRSPDILDSGRTHESGL</sequence>
<protein>
    <submittedName>
        <fullName evidence="1">Uncharacterized protein</fullName>
    </submittedName>
</protein>
<reference evidence="1 2" key="1">
    <citation type="submission" date="2019-02" db="EMBL/GenBank/DDBJ databases">
        <title>Genome sequencing of the rare red list fungi Dentipellis fragilis.</title>
        <authorList>
            <person name="Buettner E."/>
            <person name="Kellner H."/>
        </authorList>
    </citation>
    <scope>NUCLEOTIDE SEQUENCE [LARGE SCALE GENOMIC DNA]</scope>
    <source>
        <strain evidence="1 2">DSM 105465</strain>
    </source>
</reference>
<gene>
    <name evidence="1" type="ORF">EVG20_g11651</name>
</gene>
<keyword evidence="2" id="KW-1185">Reference proteome</keyword>
<dbReference type="Proteomes" id="UP000298327">
    <property type="component" value="Unassembled WGS sequence"/>
</dbReference>
<name>A0A4Y9XJU2_9AGAM</name>